<evidence type="ECO:0000313" key="4">
    <source>
        <dbReference type="Proteomes" id="UP000626026"/>
    </source>
</evidence>
<comment type="caution">
    <text evidence="3">The sequence shown here is derived from an EMBL/GenBank/DDBJ whole genome shotgun (WGS) entry which is preliminary data.</text>
</comment>
<keyword evidence="1" id="KW-0472">Membrane</keyword>
<dbReference type="PANTHER" id="PTHR30441:SF9">
    <property type="entry name" value="ASMA FAMILY PROTEIN YHJG"/>
    <property type="match status" value="1"/>
</dbReference>
<accession>A0ABR7RGG1</accession>
<organism evidence="3 4">
    <name type="scientific">Teichococcus aerophilus</name>
    <dbReference type="NCBI Taxonomy" id="1224513"/>
    <lineage>
        <taxon>Bacteria</taxon>
        <taxon>Pseudomonadati</taxon>
        <taxon>Pseudomonadota</taxon>
        <taxon>Alphaproteobacteria</taxon>
        <taxon>Acetobacterales</taxon>
        <taxon>Roseomonadaceae</taxon>
        <taxon>Roseomonas</taxon>
    </lineage>
</organism>
<protein>
    <submittedName>
        <fullName evidence="3">AsmA family protein</fullName>
    </submittedName>
</protein>
<dbReference type="InterPro" id="IPR007844">
    <property type="entry name" value="AsmA"/>
</dbReference>
<keyword evidence="1" id="KW-0812">Transmembrane</keyword>
<dbReference type="InterPro" id="IPR052894">
    <property type="entry name" value="AsmA-related"/>
</dbReference>
<feature type="domain" description="AsmA" evidence="2">
    <location>
        <begin position="191"/>
        <end position="532"/>
    </location>
</feature>
<keyword evidence="4" id="KW-1185">Reference proteome</keyword>
<evidence type="ECO:0000259" key="2">
    <source>
        <dbReference type="Pfam" id="PF05170"/>
    </source>
</evidence>
<gene>
    <name evidence="3" type="ORF">IBL26_01430</name>
</gene>
<sequence>MALSRGRKWMIGLGVPVLIIGLFLALFRWDWLIPFVEPRASAAIGRPVTLAHLHVSLGRTVVVTADDVVVGNPDDFPDPTPFARVGRLSAAINAWDWWRGAPLTLPWIEADRPVLHVAATQDGKANYLFDTSTQQEPGATAEPASPAPQIGVVRIRDGQGQVTLPQLRADFALRMATEEPAGEEPRIVASAEGTYAGQPITGRLVGGALLSLRDAEKPWPVELRIDNGPTNVLLDGTLRDPLHFQGAALKLVLAGPDMSLLTPLTGVPIPRTPRYRIAGALDYAEGRVRFDRIEGVVGRSDVAGNVSVLPRDPRPDVTINLTSNRVDLDDLAGFIGETPGNGAPARANERVLPDTPVNIPRLTAADVHVTYRAKQIRGGRTMPLDDLRAEFDVVDGTITLHPIGFGVGRGNMLFEGTLAPVENGGLRADVKARFQRLDISRLMSAAGSQGGGALNGRAELRSTGSSLAQLLSRGDGRITLSTAGGNLSALLVDLSGLRLANAILSALGVPQRTDLQCFIADLELRRGTLQTKALIIDTDDAIIIGEGSVDLARERLAYRLRTQSRDFTIGALSTDIRINGSFRSPSVLPEPLELGARGGAAVGLALINPLLAILPTIQFGTDEDSGCKALAGRASGAGRR</sequence>
<dbReference type="PANTHER" id="PTHR30441">
    <property type="entry name" value="DUF748 DOMAIN-CONTAINING PROTEIN"/>
    <property type="match status" value="1"/>
</dbReference>
<reference evidence="3 4" key="1">
    <citation type="journal article" date="2013" name="Int. J. Syst. Evol. Microbiol.">
        <title>Roseomonas aerophila sp. nov., isolated from air.</title>
        <authorList>
            <person name="Kim S.J."/>
            <person name="Weon H.Y."/>
            <person name="Ahn J.H."/>
            <person name="Hong S.B."/>
            <person name="Seok S.J."/>
            <person name="Whang K.S."/>
            <person name="Kwon S.W."/>
        </authorList>
    </citation>
    <scope>NUCLEOTIDE SEQUENCE [LARGE SCALE GENOMIC DNA]</scope>
    <source>
        <strain evidence="3 4">NBRC 108923</strain>
    </source>
</reference>
<keyword evidence="1" id="KW-1133">Transmembrane helix</keyword>
<feature type="transmembrane region" description="Helical" evidence="1">
    <location>
        <begin position="9"/>
        <end position="29"/>
    </location>
</feature>
<dbReference type="Pfam" id="PF05170">
    <property type="entry name" value="AsmA"/>
    <property type="match status" value="1"/>
</dbReference>
<evidence type="ECO:0000313" key="3">
    <source>
        <dbReference type="EMBL" id="MBC9205481.1"/>
    </source>
</evidence>
<dbReference type="RefSeq" id="WP_187782661.1">
    <property type="nucleotide sequence ID" value="NZ_JACTVA010000002.1"/>
</dbReference>
<evidence type="ECO:0000256" key="1">
    <source>
        <dbReference type="SAM" id="Phobius"/>
    </source>
</evidence>
<dbReference type="EMBL" id="JACTVA010000002">
    <property type="protein sequence ID" value="MBC9205481.1"/>
    <property type="molecule type" value="Genomic_DNA"/>
</dbReference>
<proteinExistence type="predicted"/>
<dbReference type="Proteomes" id="UP000626026">
    <property type="component" value="Unassembled WGS sequence"/>
</dbReference>
<name>A0ABR7RGG1_9PROT</name>